<dbReference type="InterPro" id="IPR048324">
    <property type="entry name" value="ZSWIM1-3_RNaseH-like"/>
</dbReference>
<accession>A0A6A3H520</accession>
<dbReference type="PANTHER" id="PTHR31569:SF4">
    <property type="entry name" value="SWIM-TYPE DOMAIN-CONTAINING PROTEIN"/>
    <property type="match status" value="1"/>
</dbReference>
<reference evidence="2 3" key="1">
    <citation type="submission" date="2018-09" db="EMBL/GenBank/DDBJ databases">
        <title>Genomic investigation of the strawberry pathogen Phytophthora fragariae indicates pathogenicity is determined by transcriptional variation in three key races.</title>
        <authorList>
            <person name="Adams T.M."/>
            <person name="Armitage A.D."/>
            <person name="Sobczyk M.K."/>
            <person name="Bates H.J."/>
            <person name="Dunwell J.M."/>
            <person name="Nellist C.F."/>
            <person name="Harrison R.J."/>
        </authorList>
    </citation>
    <scope>NUCLEOTIDE SEQUENCE [LARGE SCALE GENOMIC DNA]</scope>
    <source>
        <strain evidence="2 3">SCRP324</strain>
    </source>
</reference>
<feature type="non-terminal residue" evidence="2">
    <location>
        <position position="212"/>
    </location>
</feature>
<dbReference type="Pfam" id="PF21056">
    <property type="entry name" value="ZSWIM1-3_RNaseH-like"/>
    <property type="match status" value="1"/>
</dbReference>
<dbReference type="EMBL" id="QXFU01005491">
    <property type="protein sequence ID" value="KAE8964162.1"/>
    <property type="molecule type" value="Genomic_DNA"/>
</dbReference>
<protein>
    <recommendedName>
        <fullName evidence="1">ZSWIM1/3 RNaseH-like domain-containing protein</fullName>
    </recommendedName>
</protein>
<dbReference type="PANTHER" id="PTHR31569">
    <property type="entry name" value="SWIM-TYPE DOMAIN-CONTAINING PROTEIN"/>
    <property type="match status" value="1"/>
</dbReference>
<proteinExistence type="predicted"/>
<comment type="caution">
    <text evidence="2">The sequence shown here is derived from an EMBL/GenBank/DDBJ whole genome shotgun (WGS) entry which is preliminary data.</text>
</comment>
<gene>
    <name evidence="2" type="ORF">PR002_g29058</name>
</gene>
<dbReference type="OrthoDB" id="120965at2759"/>
<dbReference type="Proteomes" id="UP000435112">
    <property type="component" value="Unassembled WGS sequence"/>
</dbReference>
<feature type="domain" description="ZSWIM1/3 RNaseH-like" evidence="1">
    <location>
        <begin position="122"/>
        <end position="207"/>
    </location>
</feature>
<dbReference type="InterPro" id="IPR052579">
    <property type="entry name" value="Zinc_finger_SWIM"/>
</dbReference>
<evidence type="ECO:0000313" key="3">
    <source>
        <dbReference type="Proteomes" id="UP000435112"/>
    </source>
</evidence>
<organism evidence="2 3">
    <name type="scientific">Phytophthora rubi</name>
    <dbReference type="NCBI Taxonomy" id="129364"/>
    <lineage>
        <taxon>Eukaryota</taxon>
        <taxon>Sar</taxon>
        <taxon>Stramenopiles</taxon>
        <taxon>Oomycota</taxon>
        <taxon>Peronosporomycetes</taxon>
        <taxon>Peronosporales</taxon>
        <taxon>Peronosporaceae</taxon>
        <taxon>Phytophthora</taxon>
    </lineage>
</organism>
<dbReference type="AlphaFoldDB" id="A0A6A3H520"/>
<name>A0A6A3H520_9STRA</name>
<evidence type="ECO:0000259" key="1">
    <source>
        <dbReference type="Pfam" id="PF21056"/>
    </source>
</evidence>
<sequence>MKNDTPSPPFHPSPTVLGLSFWNLPWPAYTREISPTVASLSDKSRPTARPGCIKEYQAATHKIFWQRTSTSVTKRNREISSQRRSCKNVTLRVVHNMISRMKEERRGGATTEERLEAVLRELCGSRGNRATVCVDKDKRAQTITLQTQQMRHWLMSSPEVQLIDTTHIGATHNTNELRYKIFSFMVNNVYGHGQYVYHSLPENDGASVFGEV</sequence>
<evidence type="ECO:0000313" key="2">
    <source>
        <dbReference type="EMBL" id="KAE8964162.1"/>
    </source>
</evidence>